<reference evidence="2" key="1">
    <citation type="journal article" date="2014" name="Int. J. Syst. Evol. Microbiol.">
        <title>Complete genome sequence of Corynebacterium casei LMG S-19264T (=DSM 44701T), isolated from a smear-ripened cheese.</title>
        <authorList>
            <consortium name="US DOE Joint Genome Institute (JGI-PGF)"/>
            <person name="Walter F."/>
            <person name="Albersmeier A."/>
            <person name="Kalinowski J."/>
            <person name="Ruckert C."/>
        </authorList>
    </citation>
    <scope>NUCLEOTIDE SEQUENCE</scope>
    <source>
        <strain evidence="2">CGMCC 1.15085</strain>
    </source>
</reference>
<dbReference type="Pfam" id="PF12802">
    <property type="entry name" value="MarR_2"/>
    <property type="match status" value="1"/>
</dbReference>
<dbReference type="PANTHER" id="PTHR33164:SF57">
    <property type="entry name" value="MARR-FAMILY TRANSCRIPTIONAL REGULATOR"/>
    <property type="match status" value="1"/>
</dbReference>
<gene>
    <name evidence="2" type="ORF">GCM10011492_43630</name>
</gene>
<dbReference type="AlphaFoldDB" id="A0A916X0M7"/>
<dbReference type="SUPFAM" id="SSF46785">
    <property type="entry name" value="Winged helix' DNA-binding domain"/>
    <property type="match status" value="1"/>
</dbReference>
<keyword evidence="3" id="KW-1185">Reference proteome</keyword>
<dbReference type="PANTHER" id="PTHR33164">
    <property type="entry name" value="TRANSCRIPTIONAL REGULATOR, MARR FAMILY"/>
    <property type="match status" value="1"/>
</dbReference>
<dbReference type="InterPro" id="IPR036388">
    <property type="entry name" value="WH-like_DNA-bd_sf"/>
</dbReference>
<dbReference type="PROSITE" id="PS50995">
    <property type="entry name" value="HTH_MARR_2"/>
    <property type="match status" value="1"/>
</dbReference>
<dbReference type="SMART" id="SM00347">
    <property type="entry name" value="HTH_MARR"/>
    <property type="match status" value="1"/>
</dbReference>
<accession>A0A916X0M7</accession>
<organism evidence="2 3">
    <name type="scientific">Flexivirga endophytica</name>
    <dbReference type="NCBI Taxonomy" id="1849103"/>
    <lineage>
        <taxon>Bacteria</taxon>
        <taxon>Bacillati</taxon>
        <taxon>Actinomycetota</taxon>
        <taxon>Actinomycetes</taxon>
        <taxon>Micrococcales</taxon>
        <taxon>Dermacoccaceae</taxon>
        <taxon>Flexivirga</taxon>
    </lineage>
</organism>
<reference evidence="2" key="2">
    <citation type="submission" date="2020-09" db="EMBL/GenBank/DDBJ databases">
        <authorList>
            <person name="Sun Q."/>
            <person name="Zhou Y."/>
        </authorList>
    </citation>
    <scope>NUCLEOTIDE SEQUENCE</scope>
    <source>
        <strain evidence="2">CGMCC 1.15085</strain>
    </source>
</reference>
<dbReference type="EMBL" id="BMHI01000009">
    <property type="protein sequence ID" value="GGB47726.1"/>
    <property type="molecule type" value="Genomic_DNA"/>
</dbReference>
<dbReference type="RefSeq" id="WP_188839199.1">
    <property type="nucleotide sequence ID" value="NZ_BMHI01000009.1"/>
</dbReference>
<dbReference type="InterPro" id="IPR036390">
    <property type="entry name" value="WH_DNA-bd_sf"/>
</dbReference>
<comment type="caution">
    <text evidence="2">The sequence shown here is derived from an EMBL/GenBank/DDBJ whole genome shotgun (WGS) entry which is preliminary data.</text>
</comment>
<evidence type="ECO:0000313" key="3">
    <source>
        <dbReference type="Proteomes" id="UP000636793"/>
    </source>
</evidence>
<name>A0A916X0M7_9MICO</name>
<feature type="domain" description="HTH marR-type" evidence="1">
    <location>
        <begin position="1"/>
        <end position="135"/>
    </location>
</feature>
<dbReference type="GO" id="GO:0003700">
    <property type="term" value="F:DNA-binding transcription factor activity"/>
    <property type="evidence" value="ECO:0007669"/>
    <property type="project" value="InterPro"/>
</dbReference>
<sequence>MQLHPAVLMFIAHRHAEGRILDALHAAGFDLTLSQARLAARIGPDGTRATELAEQAQLTKQSAGSLVEALEVGGYVERVPDPSDARARLVRLAEHGKRAQQVARREERAIVREWEAHLGARRFADLVESLGRLREIVDPYQ</sequence>
<protein>
    <submittedName>
        <fullName evidence="2">MarR family transcriptional regulator</fullName>
    </submittedName>
</protein>
<dbReference type="GO" id="GO:0006950">
    <property type="term" value="P:response to stress"/>
    <property type="evidence" value="ECO:0007669"/>
    <property type="project" value="TreeGrafter"/>
</dbReference>
<evidence type="ECO:0000259" key="1">
    <source>
        <dbReference type="PROSITE" id="PS50995"/>
    </source>
</evidence>
<dbReference type="Gene3D" id="1.10.10.10">
    <property type="entry name" value="Winged helix-like DNA-binding domain superfamily/Winged helix DNA-binding domain"/>
    <property type="match status" value="1"/>
</dbReference>
<proteinExistence type="predicted"/>
<evidence type="ECO:0000313" key="2">
    <source>
        <dbReference type="EMBL" id="GGB47726.1"/>
    </source>
</evidence>
<dbReference type="InterPro" id="IPR000835">
    <property type="entry name" value="HTH_MarR-typ"/>
</dbReference>
<dbReference type="Proteomes" id="UP000636793">
    <property type="component" value="Unassembled WGS sequence"/>
</dbReference>
<dbReference type="InterPro" id="IPR039422">
    <property type="entry name" value="MarR/SlyA-like"/>
</dbReference>